<organism evidence="5 6">
    <name type="scientific">Plectus sambesii</name>
    <dbReference type="NCBI Taxonomy" id="2011161"/>
    <lineage>
        <taxon>Eukaryota</taxon>
        <taxon>Metazoa</taxon>
        <taxon>Ecdysozoa</taxon>
        <taxon>Nematoda</taxon>
        <taxon>Chromadorea</taxon>
        <taxon>Plectida</taxon>
        <taxon>Plectina</taxon>
        <taxon>Plectoidea</taxon>
        <taxon>Plectidae</taxon>
        <taxon>Plectus</taxon>
    </lineage>
</organism>
<dbReference type="InterPro" id="IPR036058">
    <property type="entry name" value="Kazal_dom_sf"/>
</dbReference>
<dbReference type="Gene3D" id="3.30.60.30">
    <property type="match status" value="3"/>
</dbReference>
<dbReference type="SUPFAM" id="SSF100895">
    <property type="entry name" value="Kazal-type serine protease inhibitors"/>
    <property type="match status" value="3"/>
</dbReference>
<dbReference type="PROSITE" id="PS51465">
    <property type="entry name" value="KAZAL_2"/>
    <property type="match status" value="1"/>
</dbReference>
<keyword evidence="3" id="KW-1015">Disulfide bond</keyword>
<dbReference type="SMART" id="SM00280">
    <property type="entry name" value="KAZAL"/>
    <property type="match status" value="3"/>
</dbReference>
<keyword evidence="2" id="KW-0722">Serine protease inhibitor</keyword>
<evidence type="ECO:0000313" key="5">
    <source>
        <dbReference type="Proteomes" id="UP000887566"/>
    </source>
</evidence>
<reference evidence="6" key="1">
    <citation type="submission" date="2022-11" db="UniProtKB">
        <authorList>
            <consortium name="WormBaseParasite"/>
        </authorList>
    </citation>
    <scope>IDENTIFICATION</scope>
</reference>
<keyword evidence="5" id="KW-1185">Reference proteome</keyword>
<evidence type="ECO:0000256" key="3">
    <source>
        <dbReference type="ARBA" id="ARBA00023157"/>
    </source>
</evidence>
<evidence type="ECO:0000256" key="2">
    <source>
        <dbReference type="ARBA" id="ARBA00022900"/>
    </source>
</evidence>
<evidence type="ECO:0000313" key="6">
    <source>
        <dbReference type="WBParaSite" id="PSAMB.scaffold8226size6476.g31132.t1"/>
    </source>
</evidence>
<evidence type="ECO:0000259" key="4">
    <source>
        <dbReference type="PROSITE" id="PS51465"/>
    </source>
</evidence>
<dbReference type="InterPro" id="IPR002350">
    <property type="entry name" value="Kazal_dom"/>
</dbReference>
<dbReference type="CDD" id="cd00104">
    <property type="entry name" value="KAZAL_FS"/>
    <property type="match status" value="2"/>
</dbReference>
<dbReference type="AlphaFoldDB" id="A0A914XIF0"/>
<dbReference type="WBParaSite" id="PSAMB.scaffold8226size6476.g31132.t1">
    <property type="protein sequence ID" value="PSAMB.scaffold8226size6476.g31132.t1"/>
    <property type="gene ID" value="PSAMB.scaffold8226size6476.g31132"/>
</dbReference>
<dbReference type="GO" id="GO:0005576">
    <property type="term" value="C:extracellular region"/>
    <property type="evidence" value="ECO:0007669"/>
    <property type="project" value="TreeGrafter"/>
</dbReference>
<dbReference type="PANTHER" id="PTHR10913:SF45">
    <property type="entry name" value="FOLLISTATIN, ISOFORM A-RELATED"/>
    <property type="match status" value="1"/>
</dbReference>
<dbReference type="Pfam" id="PF00050">
    <property type="entry name" value="Kazal_1"/>
    <property type="match status" value="2"/>
</dbReference>
<dbReference type="PANTHER" id="PTHR10913">
    <property type="entry name" value="FOLLISTATIN-RELATED"/>
    <property type="match status" value="1"/>
</dbReference>
<dbReference type="InterPro" id="IPR050653">
    <property type="entry name" value="Prot_Inhib_GrowthFact_Antg"/>
</dbReference>
<keyword evidence="1" id="KW-0646">Protease inhibitor</keyword>
<dbReference type="Pfam" id="PF07648">
    <property type="entry name" value="Kazal_2"/>
    <property type="match status" value="1"/>
</dbReference>
<proteinExistence type="predicted"/>
<protein>
    <submittedName>
        <fullName evidence="6">Kazal-like domain-containing protein</fullName>
    </submittedName>
</protein>
<dbReference type="Proteomes" id="UP000887566">
    <property type="component" value="Unplaced"/>
</dbReference>
<feature type="domain" description="Kazal-like" evidence="4">
    <location>
        <begin position="43"/>
        <end position="99"/>
    </location>
</feature>
<evidence type="ECO:0000256" key="1">
    <source>
        <dbReference type="ARBA" id="ARBA00022690"/>
    </source>
</evidence>
<sequence>MDATCAGTEPMCDSDGETHENICGFEHKRCLAMKQQRRNITVAHEGECCAQQACKEEYKPVCDSLGVTHPSMCEFESRKCRYDKMHKNSTMQFAYKGECCDQTCETDWQPVCDQHGALYKNKCDFAVRSCEADRRNGAILLQAPCPARQARRSLRNYLNHL</sequence>
<accession>A0A914XIF0</accession>
<name>A0A914XIF0_9BILA</name>